<protein>
    <recommendedName>
        <fullName evidence="10">tRNA dimethylallyltransferase</fullName>
        <ecNumber evidence="10">2.5.1.75</ecNumber>
    </recommendedName>
    <alternativeName>
        <fullName evidence="10">Dimethylallyl diphosphate:tRNA dimethylallyltransferase</fullName>
        <shortName evidence="10">DMAPP:tRNA dimethylallyltransferase</shortName>
        <shortName evidence="10">DMATase</shortName>
    </alternativeName>
    <alternativeName>
        <fullName evidence="10">Isopentenyl-diphosphate:tRNA isopentenyltransferase</fullName>
        <shortName evidence="10">IPP transferase</shortName>
        <shortName evidence="10">IPPT</shortName>
        <shortName evidence="10">IPTase</shortName>
    </alternativeName>
</protein>
<feature type="site" description="Interaction with substrate tRNA" evidence="10">
    <location>
        <position position="100"/>
    </location>
</feature>
<keyword evidence="7 10" id="KW-0067">ATP-binding</keyword>
<dbReference type="InterPro" id="IPR039657">
    <property type="entry name" value="Dimethylallyltransferase"/>
</dbReference>
<evidence type="ECO:0000256" key="13">
    <source>
        <dbReference type="RuleBase" id="RU003785"/>
    </source>
</evidence>
<dbReference type="PANTHER" id="PTHR11088">
    <property type="entry name" value="TRNA DIMETHYLALLYLTRANSFERASE"/>
    <property type="match status" value="1"/>
</dbReference>
<dbReference type="HAMAP" id="MF_00185">
    <property type="entry name" value="IPP_trans"/>
    <property type="match status" value="1"/>
</dbReference>
<comment type="subunit">
    <text evidence="10">Monomer.</text>
</comment>
<dbReference type="Gene3D" id="3.40.50.300">
    <property type="entry name" value="P-loop containing nucleotide triphosphate hydrolases"/>
    <property type="match status" value="1"/>
</dbReference>
<dbReference type="Proteomes" id="UP000285961">
    <property type="component" value="Unassembled WGS sequence"/>
</dbReference>
<evidence type="ECO:0000256" key="3">
    <source>
        <dbReference type="ARBA" id="ARBA00005842"/>
    </source>
</evidence>
<accession>A0A419EV79</accession>
<keyword evidence="4 10" id="KW-0808">Transferase</keyword>
<evidence type="ECO:0000256" key="5">
    <source>
        <dbReference type="ARBA" id="ARBA00022694"/>
    </source>
</evidence>
<dbReference type="GO" id="GO:0005524">
    <property type="term" value="F:ATP binding"/>
    <property type="evidence" value="ECO:0007669"/>
    <property type="project" value="UniProtKB-UniRule"/>
</dbReference>
<dbReference type="NCBIfam" id="TIGR00174">
    <property type="entry name" value="miaA"/>
    <property type="match status" value="1"/>
</dbReference>
<dbReference type="AlphaFoldDB" id="A0A419EV79"/>
<evidence type="ECO:0000256" key="8">
    <source>
        <dbReference type="ARBA" id="ARBA00022842"/>
    </source>
</evidence>
<dbReference type="InterPro" id="IPR027417">
    <property type="entry name" value="P-loop_NTPase"/>
</dbReference>
<evidence type="ECO:0000256" key="7">
    <source>
        <dbReference type="ARBA" id="ARBA00022840"/>
    </source>
</evidence>
<comment type="cofactor">
    <cofactor evidence="1 10">
        <name>Mg(2+)</name>
        <dbReference type="ChEBI" id="CHEBI:18420"/>
    </cofactor>
</comment>
<evidence type="ECO:0000256" key="10">
    <source>
        <dbReference type="HAMAP-Rule" id="MF_00185"/>
    </source>
</evidence>
<dbReference type="GO" id="GO:0006400">
    <property type="term" value="P:tRNA modification"/>
    <property type="evidence" value="ECO:0007669"/>
    <property type="project" value="TreeGrafter"/>
</dbReference>
<comment type="caution">
    <text evidence="14">The sequence shown here is derived from an EMBL/GenBank/DDBJ whole genome shotgun (WGS) entry which is preliminary data.</text>
</comment>
<evidence type="ECO:0000256" key="12">
    <source>
        <dbReference type="RuleBase" id="RU003784"/>
    </source>
</evidence>
<evidence type="ECO:0000256" key="6">
    <source>
        <dbReference type="ARBA" id="ARBA00022741"/>
    </source>
</evidence>
<dbReference type="Pfam" id="PF01715">
    <property type="entry name" value="IPPT"/>
    <property type="match status" value="1"/>
</dbReference>
<evidence type="ECO:0000256" key="4">
    <source>
        <dbReference type="ARBA" id="ARBA00022679"/>
    </source>
</evidence>
<dbReference type="EMBL" id="QZKI01000093">
    <property type="protein sequence ID" value="RJP68202.1"/>
    <property type="molecule type" value="Genomic_DNA"/>
</dbReference>
<keyword evidence="5 10" id="KW-0819">tRNA processing</keyword>
<dbReference type="EC" id="2.5.1.75" evidence="10"/>
<evidence type="ECO:0000313" key="15">
    <source>
        <dbReference type="Proteomes" id="UP000285961"/>
    </source>
</evidence>
<reference evidence="14 15" key="1">
    <citation type="journal article" date="2017" name="ISME J.">
        <title>Energy and carbon metabolisms in a deep terrestrial subsurface fluid microbial community.</title>
        <authorList>
            <person name="Momper L."/>
            <person name="Jungbluth S.P."/>
            <person name="Lee M.D."/>
            <person name="Amend J.P."/>
        </authorList>
    </citation>
    <scope>NUCLEOTIDE SEQUENCE [LARGE SCALE GENOMIC DNA]</scope>
    <source>
        <strain evidence="14">SURF_17</strain>
    </source>
</reference>
<comment type="catalytic activity">
    <reaction evidence="9 10 11">
        <text>adenosine(37) in tRNA + dimethylallyl diphosphate = N(6)-dimethylallyladenosine(37) in tRNA + diphosphate</text>
        <dbReference type="Rhea" id="RHEA:26482"/>
        <dbReference type="Rhea" id="RHEA-COMP:10162"/>
        <dbReference type="Rhea" id="RHEA-COMP:10375"/>
        <dbReference type="ChEBI" id="CHEBI:33019"/>
        <dbReference type="ChEBI" id="CHEBI:57623"/>
        <dbReference type="ChEBI" id="CHEBI:74411"/>
        <dbReference type="ChEBI" id="CHEBI:74415"/>
        <dbReference type="EC" id="2.5.1.75"/>
    </reaction>
</comment>
<dbReference type="InterPro" id="IPR018022">
    <property type="entry name" value="IPT"/>
</dbReference>
<dbReference type="SUPFAM" id="SSF52540">
    <property type="entry name" value="P-loop containing nucleoside triphosphate hydrolases"/>
    <property type="match status" value="2"/>
</dbReference>
<comment type="caution">
    <text evidence="10">Lacks conserved residue(s) required for the propagation of feature annotation.</text>
</comment>
<feature type="binding site" evidence="10">
    <location>
        <begin position="11"/>
        <end position="16"/>
    </location>
    <ligand>
        <name>substrate</name>
    </ligand>
</feature>
<feature type="region of interest" description="Interaction with substrate tRNA" evidence="10">
    <location>
        <begin position="34"/>
        <end position="37"/>
    </location>
</feature>
<evidence type="ECO:0000256" key="2">
    <source>
        <dbReference type="ARBA" id="ARBA00003213"/>
    </source>
</evidence>
<dbReference type="Gene3D" id="1.10.20.140">
    <property type="match status" value="1"/>
</dbReference>
<feature type="site" description="Interaction with substrate tRNA" evidence="10">
    <location>
        <position position="120"/>
    </location>
</feature>
<evidence type="ECO:0000256" key="1">
    <source>
        <dbReference type="ARBA" id="ARBA00001946"/>
    </source>
</evidence>
<keyword evidence="6 10" id="KW-0547">Nucleotide-binding</keyword>
<sequence>MPDFLVVCGPTASGKSNVAVLLAEALGGEIISADSMQIYRGLDIGTDKPSAELRKRVPHHMIDVVEPQEGYSAARYEREAVAVVDRLLGRGKIPIVVGGSGLYIRVLINGIFPAPPASVRARNRLRQEAEEKGVRTLYERLAAVDPDYARVAAATDLRRIVRALEVFELTGSPFSAWHRRHREERPPRDAFLVGLRRSREDLYRRIDTRVDEMFSRGLVDEVRHLCERGYADALKHLRPLGYIEVIDYLEGRADLEEAVRLVKRNSRRYAKRQQTWFRKEAVRWVDLDPADEGERARNKIIQILPGRFGT</sequence>
<feature type="binding site" evidence="10">
    <location>
        <begin position="9"/>
        <end position="16"/>
    </location>
    <ligand>
        <name>ATP</name>
        <dbReference type="ChEBI" id="CHEBI:30616"/>
    </ligand>
</feature>
<name>A0A419EV79_9BACT</name>
<comment type="similarity">
    <text evidence="3 10 13">Belongs to the IPP transferase family.</text>
</comment>
<evidence type="ECO:0000256" key="11">
    <source>
        <dbReference type="RuleBase" id="RU003783"/>
    </source>
</evidence>
<keyword evidence="8 10" id="KW-0460">Magnesium</keyword>
<dbReference type="GO" id="GO:0052381">
    <property type="term" value="F:tRNA dimethylallyltransferase activity"/>
    <property type="evidence" value="ECO:0007669"/>
    <property type="project" value="UniProtKB-UniRule"/>
</dbReference>
<organism evidence="14 15">
    <name type="scientific">Candidatus Abyssobacteria bacterium SURF_17</name>
    <dbReference type="NCBI Taxonomy" id="2093361"/>
    <lineage>
        <taxon>Bacteria</taxon>
        <taxon>Pseudomonadati</taxon>
        <taxon>Candidatus Hydrogenedentota</taxon>
        <taxon>Candidatus Abyssobacteria</taxon>
    </lineage>
</organism>
<gene>
    <name evidence="10 14" type="primary">miaA</name>
    <name evidence="14" type="ORF">C4532_13060</name>
</gene>
<comment type="function">
    <text evidence="2 10 12">Catalyzes the transfer of a dimethylallyl group onto the adenine at position 37 in tRNAs that read codons beginning with uridine, leading to the formation of N6-(dimethylallyl)adenosine (i(6)A).</text>
</comment>
<dbReference type="PANTHER" id="PTHR11088:SF60">
    <property type="entry name" value="TRNA DIMETHYLALLYLTRANSFERASE"/>
    <property type="match status" value="1"/>
</dbReference>
<evidence type="ECO:0000256" key="9">
    <source>
        <dbReference type="ARBA" id="ARBA00049563"/>
    </source>
</evidence>
<evidence type="ECO:0000313" key="14">
    <source>
        <dbReference type="EMBL" id="RJP68202.1"/>
    </source>
</evidence>
<proteinExistence type="inferred from homology"/>